<keyword evidence="3" id="KW-1185">Reference proteome</keyword>
<proteinExistence type="predicted"/>
<dbReference type="Proteomes" id="UP000284706">
    <property type="component" value="Unassembled WGS sequence"/>
</dbReference>
<dbReference type="InterPro" id="IPR001810">
    <property type="entry name" value="F-box_dom"/>
</dbReference>
<evidence type="ECO:0000259" key="1">
    <source>
        <dbReference type="Pfam" id="PF12937"/>
    </source>
</evidence>
<accession>A0A409W324</accession>
<gene>
    <name evidence="2" type="ORF">CVT26_014543</name>
</gene>
<evidence type="ECO:0000313" key="2">
    <source>
        <dbReference type="EMBL" id="PPQ72934.1"/>
    </source>
</evidence>
<reference evidence="2 3" key="1">
    <citation type="journal article" date="2018" name="Evol. Lett.">
        <title>Horizontal gene cluster transfer increased hallucinogenic mushroom diversity.</title>
        <authorList>
            <person name="Reynolds H.T."/>
            <person name="Vijayakumar V."/>
            <person name="Gluck-Thaler E."/>
            <person name="Korotkin H.B."/>
            <person name="Matheny P.B."/>
            <person name="Slot J.C."/>
        </authorList>
    </citation>
    <scope>NUCLEOTIDE SEQUENCE [LARGE SCALE GENOMIC DNA]</scope>
    <source>
        <strain evidence="2 3">SRW20</strain>
    </source>
</reference>
<dbReference type="Gene3D" id="3.80.10.10">
    <property type="entry name" value="Ribonuclease Inhibitor"/>
    <property type="match status" value="1"/>
</dbReference>
<comment type="caution">
    <text evidence="2">The sequence shown here is derived from an EMBL/GenBank/DDBJ whole genome shotgun (WGS) entry which is preliminary data.</text>
</comment>
<dbReference type="OrthoDB" id="2269034at2759"/>
<evidence type="ECO:0000313" key="3">
    <source>
        <dbReference type="Proteomes" id="UP000284706"/>
    </source>
</evidence>
<dbReference type="InParanoid" id="A0A409W324"/>
<dbReference type="Gene3D" id="1.20.1280.50">
    <property type="match status" value="1"/>
</dbReference>
<sequence>MSFCVRCEQTLGPADRRAEVLPLCQSSPADYCTVCQELVTVNDEIERVKAMLHGLFDKQDEIRSRLNITHPSIVDRLPVEVAAHIFITYATDCQYRRTSALLRLGAISRRWRQIAWSTPGIWSEISFYFPRQRIPQERLELIEEWLARTSGYPLTIKLMEHNLSDSSPYLEEFFALIDILNQYCKQWSRLFISLPPSLLLSFDCSSCISCDIHYLGIHTNGTQAVALPPVFSRVGPKKLRSRGPLSLDMMSLNWSRVTEIDITYITVDQGLRILRLSPNLRHCLFEEISVSDVATPVEAYRHINHPVLQRVRVGMVTEDAMALFLQNITLPALEEFRIRDWASHPGPANMLRSLFIRSSNKLKSLKLDKVNITGDELISVTQVTPSLEKLCLRPRRDAGERGLDSFYQALKGHLSTDDSPSSTHQAPLLPSLRFFHWKVEAIFPWEFISAFLVPLSREGHGIRRPLETIEIVCKNFFGDRETCISQSVRSELAPFEDLVKFQFKLREDSGDQFDLWHMTDESFCGSLGSYGSTRDGEL</sequence>
<protein>
    <recommendedName>
        <fullName evidence="1">F-box domain-containing protein</fullName>
    </recommendedName>
</protein>
<dbReference type="InterPro" id="IPR032675">
    <property type="entry name" value="LRR_dom_sf"/>
</dbReference>
<dbReference type="EMBL" id="NHYE01005432">
    <property type="protein sequence ID" value="PPQ72934.1"/>
    <property type="molecule type" value="Genomic_DNA"/>
</dbReference>
<name>A0A409W324_9AGAR</name>
<dbReference type="AlphaFoldDB" id="A0A409W324"/>
<organism evidence="2 3">
    <name type="scientific">Gymnopilus dilepis</name>
    <dbReference type="NCBI Taxonomy" id="231916"/>
    <lineage>
        <taxon>Eukaryota</taxon>
        <taxon>Fungi</taxon>
        <taxon>Dikarya</taxon>
        <taxon>Basidiomycota</taxon>
        <taxon>Agaricomycotina</taxon>
        <taxon>Agaricomycetes</taxon>
        <taxon>Agaricomycetidae</taxon>
        <taxon>Agaricales</taxon>
        <taxon>Agaricineae</taxon>
        <taxon>Hymenogastraceae</taxon>
        <taxon>Gymnopilus</taxon>
    </lineage>
</organism>
<dbReference type="Pfam" id="PF12937">
    <property type="entry name" value="F-box-like"/>
    <property type="match status" value="1"/>
</dbReference>
<feature type="domain" description="F-box" evidence="1">
    <location>
        <begin position="75"/>
        <end position="127"/>
    </location>
</feature>